<dbReference type="Gene3D" id="2.60.120.200">
    <property type="match status" value="1"/>
</dbReference>
<name>A0A815XSY1_ADIRI</name>
<dbReference type="EMBL" id="CAJNOR010005428">
    <property type="protein sequence ID" value="CAF1562041.1"/>
    <property type="molecule type" value="Genomic_DNA"/>
</dbReference>
<feature type="region of interest" description="Disordered" evidence="1">
    <location>
        <begin position="308"/>
        <end position="335"/>
    </location>
</feature>
<proteinExistence type="predicted"/>
<evidence type="ECO:0000256" key="1">
    <source>
        <dbReference type="SAM" id="MobiDB-lite"/>
    </source>
</evidence>
<protein>
    <recommendedName>
        <fullName evidence="3">MAM domain-containing protein</fullName>
    </recommendedName>
</protein>
<gene>
    <name evidence="4" type="ORF">XAT740_LOCUS43700</name>
</gene>
<evidence type="ECO:0000259" key="3">
    <source>
        <dbReference type="PROSITE" id="PS50060"/>
    </source>
</evidence>
<evidence type="ECO:0000256" key="2">
    <source>
        <dbReference type="SAM" id="Phobius"/>
    </source>
</evidence>
<feature type="domain" description="MAM" evidence="3">
    <location>
        <begin position="86"/>
        <end position="188"/>
    </location>
</feature>
<dbReference type="GO" id="GO:0016020">
    <property type="term" value="C:membrane"/>
    <property type="evidence" value="ECO:0007669"/>
    <property type="project" value="InterPro"/>
</dbReference>
<keyword evidence="2" id="KW-1133">Transmembrane helix</keyword>
<evidence type="ECO:0000313" key="5">
    <source>
        <dbReference type="Proteomes" id="UP000663828"/>
    </source>
</evidence>
<feature type="region of interest" description="Disordered" evidence="1">
    <location>
        <begin position="236"/>
        <end position="255"/>
    </location>
</feature>
<organism evidence="4 5">
    <name type="scientific">Adineta ricciae</name>
    <name type="common">Rotifer</name>
    <dbReference type="NCBI Taxonomy" id="249248"/>
    <lineage>
        <taxon>Eukaryota</taxon>
        <taxon>Metazoa</taxon>
        <taxon>Spiralia</taxon>
        <taxon>Gnathifera</taxon>
        <taxon>Rotifera</taxon>
        <taxon>Eurotatoria</taxon>
        <taxon>Bdelloidea</taxon>
        <taxon>Adinetida</taxon>
        <taxon>Adinetidae</taxon>
        <taxon>Adineta</taxon>
    </lineage>
</organism>
<reference evidence="4" key="1">
    <citation type="submission" date="2021-02" db="EMBL/GenBank/DDBJ databases">
        <authorList>
            <person name="Nowell W R."/>
        </authorList>
    </citation>
    <scope>NUCLEOTIDE SEQUENCE</scope>
</reference>
<comment type="caution">
    <text evidence="4">The sequence shown here is derived from an EMBL/GenBank/DDBJ whole genome shotgun (WGS) entry which is preliminary data.</text>
</comment>
<accession>A0A815XSY1</accession>
<dbReference type="Pfam" id="PF00629">
    <property type="entry name" value="MAM"/>
    <property type="match status" value="1"/>
</dbReference>
<feature type="region of interest" description="Disordered" evidence="1">
    <location>
        <begin position="207"/>
        <end position="228"/>
    </location>
</feature>
<sequence>MKCSSLLHNLHIQIFHFNDQFRHVKSTKNGNRCSIPYRIDSNPNDLYFCYNSSNEMKCLTENSFESFCEEGKYQLLLLGNDQNRQFITPIIRNTQRIEHCLPFYYYSTKPQTILLFIDYLNEKNQRRFLRVFDEIHFNGWILAKEQFQTDSSSFQIIFRIYRVNMTNLQQEFYVAFDQITIKQGICENQQFRIPLFFSNDQSTFDTSTEHFPTSSSSSPDESYSSTSSFEITIDPNPTLTSKLPSSSNQTTTTDKSPYEYSLKTILGLSIGLGIPATIGIVLSIIYLIQWIKQRKTRVIPIKQTNIRLKKPSRHHHHHHREKKKKTHRKRNDFFD</sequence>
<feature type="transmembrane region" description="Helical" evidence="2">
    <location>
        <begin position="265"/>
        <end position="288"/>
    </location>
</feature>
<keyword evidence="2" id="KW-0472">Membrane</keyword>
<dbReference type="Proteomes" id="UP000663828">
    <property type="component" value="Unassembled WGS sequence"/>
</dbReference>
<keyword evidence="5" id="KW-1185">Reference proteome</keyword>
<feature type="compositionally biased region" description="Low complexity" evidence="1">
    <location>
        <begin position="209"/>
        <end position="228"/>
    </location>
</feature>
<dbReference type="PROSITE" id="PS50060">
    <property type="entry name" value="MAM_2"/>
    <property type="match status" value="1"/>
</dbReference>
<dbReference type="InterPro" id="IPR000998">
    <property type="entry name" value="MAM_dom"/>
</dbReference>
<dbReference type="AlphaFoldDB" id="A0A815XSY1"/>
<evidence type="ECO:0000313" key="4">
    <source>
        <dbReference type="EMBL" id="CAF1562041.1"/>
    </source>
</evidence>
<keyword evidence="2" id="KW-0812">Transmembrane</keyword>